<evidence type="ECO:0000256" key="6">
    <source>
        <dbReference type="ARBA" id="ARBA00022741"/>
    </source>
</evidence>
<dbReference type="PROSITE" id="PS01050">
    <property type="entry name" value="YJEF_C_2"/>
    <property type="match status" value="1"/>
</dbReference>
<dbReference type="GO" id="GO:0052856">
    <property type="term" value="F:NAD(P)HX epimerase activity"/>
    <property type="evidence" value="ECO:0007669"/>
    <property type="project" value="UniProtKB-UniRule"/>
</dbReference>
<keyword evidence="8 17" id="KW-0521">NADP</keyword>
<comment type="similarity">
    <text evidence="17">Belongs to the NnrD/CARKD family.</text>
</comment>
<dbReference type="SUPFAM" id="SSF53613">
    <property type="entry name" value="Ribokinase-like"/>
    <property type="match status" value="1"/>
</dbReference>
<dbReference type="GO" id="GO:0052855">
    <property type="term" value="F:ADP-dependent NAD(P)H-hydrate dehydratase activity"/>
    <property type="evidence" value="ECO:0007669"/>
    <property type="project" value="UniProtKB-UniRule"/>
</dbReference>
<evidence type="ECO:0000256" key="17">
    <source>
        <dbReference type="HAMAP-Rule" id="MF_01965"/>
    </source>
</evidence>
<comment type="cofactor">
    <cofactor evidence="17">
        <name>Mg(2+)</name>
        <dbReference type="ChEBI" id="CHEBI:18420"/>
    </cofactor>
</comment>
<dbReference type="InterPro" id="IPR017953">
    <property type="entry name" value="Carbohydrate_kinase_pred_CS"/>
</dbReference>
<dbReference type="PANTHER" id="PTHR12592">
    <property type="entry name" value="ATP-DEPENDENT (S)-NAD(P)H-HYDRATE DEHYDRATASE FAMILY MEMBER"/>
    <property type="match status" value="1"/>
</dbReference>
<feature type="binding site" evidence="17">
    <location>
        <position position="356"/>
    </location>
    <ligand>
        <name>(6S)-NADPHX</name>
        <dbReference type="ChEBI" id="CHEBI:64076"/>
    </ligand>
</feature>
<evidence type="ECO:0000256" key="8">
    <source>
        <dbReference type="ARBA" id="ARBA00022857"/>
    </source>
</evidence>
<dbReference type="GO" id="GO:0005524">
    <property type="term" value="F:ATP binding"/>
    <property type="evidence" value="ECO:0007669"/>
    <property type="project" value="UniProtKB-UniRule"/>
</dbReference>
<name>A0A317ECW9_9PROT</name>
<evidence type="ECO:0000259" key="21">
    <source>
        <dbReference type="PROSITE" id="PS51385"/>
    </source>
</evidence>
<accession>A0A317ECW9</accession>
<comment type="catalytic activity">
    <reaction evidence="1 18 19">
        <text>(6R)-NADHX = (6S)-NADHX</text>
        <dbReference type="Rhea" id="RHEA:32215"/>
        <dbReference type="ChEBI" id="CHEBI:64074"/>
        <dbReference type="ChEBI" id="CHEBI:64075"/>
        <dbReference type="EC" id="5.1.99.6"/>
    </reaction>
</comment>
<feature type="binding site" evidence="17">
    <location>
        <position position="421"/>
    </location>
    <ligand>
        <name>(6S)-NADPHX</name>
        <dbReference type="ChEBI" id="CHEBI:64076"/>
    </ligand>
</feature>
<dbReference type="Gene3D" id="3.40.1190.20">
    <property type="match status" value="1"/>
</dbReference>
<dbReference type="EC" id="4.2.1.136" evidence="19"/>
<dbReference type="PROSITE" id="PS51385">
    <property type="entry name" value="YJEF_N"/>
    <property type="match status" value="1"/>
</dbReference>
<dbReference type="PANTHER" id="PTHR12592:SF0">
    <property type="entry name" value="ATP-DEPENDENT (S)-NAD(P)H-HYDRATE DEHYDRATASE"/>
    <property type="match status" value="1"/>
</dbReference>
<dbReference type="InterPro" id="IPR029056">
    <property type="entry name" value="Ribokinase-like"/>
</dbReference>
<evidence type="ECO:0000256" key="16">
    <source>
        <dbReference type="ARBA" id="ARBA00049209"/>
    </source>
</evidence>
<evidence type="ECO:0000256" key="19">
    <source>
        <dbReference type="PIRNR" id="PIRNR017184"/>
    </source>
</evidence>
<comment type="function">
    <text evidence="17">Catalyzes the dehydration of the S-form of NAD(P)HX at the expense of ADP, which is converted to AMP. Together with NAD(P)HX epimerase, which catalyzes the epimerization of the S- and R-forms, the enzyme allows the repair of both epimers of NAD(P)HX, a damaged form of NAD(P)H that is a result of enzymatic or heat-dependent hydration.</text>
</comment>
<feature type="binding site" evidence="18">
    <location>
        <position position="48"/>
    </location>
    <ligand>
        <name>K(+)</name>
        <dbReference type="ChEBI" id="CHEBI:29103"/>
    </ligand>
</feature>
<evidence type="ECO:0000256" key="3">
    <source>
        <dbReference type="ARBA" id="ARBA00006001"/>
    </source>
</evidence>
<comment type="similarity">
    <text evidence="3 19">In the N-terminal section; belongs to the NnrE/AIBP family.</text>
</comment>
<keyword evidence="10 17" id="KW-0520">NAD</keyword>
<feature type="binding site" evidence="18">
    <location>
        <position position="108"/>
    </location>
    <ligand>
        <name>K(+)</name>
        <dbReference type="ChEBI" id="CHEBI:29103"/>
    </ligand>
</feature>
<keyword evidence="7 17" id="KW-0067">ATP-binding</keyword>
<evidence type="ECO:0000256" key="18">
    <source>
        <dbReference type="HAMAP-Rule" id="MF_01966"/>
    </source>
</evidence>
<comment type="caution">
    <text evidence="22">The sequence shown here is derived from an EMBL/GenBank/DDBJ whole genome shotgun (WGS) entry which is preliminary data.</text>
</comment>
<dbReference type="EC" id="5.1.99.6" evidence="19"/>
<feature type="domain" description="YjeF C-terminal" evidence="20">
    <location>
        <begin position="207"/>
        <end position="475"/>
    </location>
</feature>
<dbReference type="Proteomes" id="UP000246077">
    <property type="component" value="Unassembled WGS sequence"/>
</dbReference>
<feature type="binding site" evidence="18">
    <location>
        <begin position="47"/>
        <end position="51"/>
    </location>
    <ligand>
        <name>(6S)-NADPHX</name>
        <dbReference type="ChEBI" id="CHEBI:64076"/>
    </ligand>
</feature>
<dbReference type="GO" id="GO:0110051">
    <property type="term" value="P:metabolite repair"/>
    <property type="evidence" value="ECO:0007669"/>
    <property type="project" value="TreeGrafter"/>
</dbReference>
<reference evidence="23" key="1">
    <citation type="submission" date="2018-05" db="EMBL/GenBank/DDBJ databases">
        <title>Zavarzinia sp. HR-AS.</title>
        <authorList>
            <person name="Lee Y."/>
            <person name="Jeon C.O."/>
        </authorList>
    </citation>
    <scope>NUCLEOTIDE SEQUENCE [LARGE SCALE GENOMIC DNA]</scope>
    <source>
        <strain evidence="23">DSM 1231</strain>
    </source>
</reference>
<evidence type="ECO:0000256" key="1">
    <source>
        <dbReference type="ARBA" id="ARBA00000013"/>
    </source>
</evidence>
<feature type="domain" description="YjeF N-terminal" evidence="21">
    <location>
        <begin position="1"/>
        <end position="197"/>
    </location>
</feature>
<keyword evidence="23" id="KW-1185">Reference proteome</keyword>
<feature type="binding site" evidence="18">
    <location>
        <begin position="112"/>
        <end position="118"/>
    </location>
    <ligand>
        <name>(6S)-NADPHX</name>
        <dbReference type="ChEBI" id="CHEBI:64076"/>
    </ligand>
</feature>
<feature type="binding site" evidence="17">
    <location>
        <position position="242"/>
    </location>
    <ligand>
        <name>(6S)-NADPHX</name>
        <dbReference type="ChEBI" id="CHEBI:64076"/>
    </ligand>
</feature>
<keyword evidence="12 17" id="KW-0456">Lyase</keyword>
<evidence type="ECO:0000313" key="22">
    <source>
        <dbReference type="EMBL" id="PWR24116.1"/>
    </source>
</evidence>
<dbReference type="NCBIfam" id="TIGR00196">
    <property type="entry name" value="yjeF_cterm"/>
    <property type="match status" value="1"/>
</dbReference>
<evidence type="ECO:0000256" key="12">
    <source>
        <dbReference type="ARBA" id="ARBA00023239"/>
    </source>
</evidence>
<evidence type="ECO:0000313" key="23">
    <source>
        <dbReference type="Proteomes" id="UP000246077"/>
    </source>
</evidence>
<evidence type="ECO:0000256" key="2">
    <source>
        <dbReference type="ARBA" id="ARBA00000909"/>
    </source>
</evidence>
<dbReference type="InterPro" id="IPR030677">
    <property type="entry name" value="Nnr"/>
</dbReference>
<keyword evidence="6 17" id="KW-0547">Nucleotide-binding</keyword>
<proteinExistence type="inferred from homology"/>
<comment type="function">
    <text evidence="14 19">Bifunctional enzyme that catalyzes the epimerization of the S- and R-forms of NAD(P)HX and the dehydration of the S-form of NAD(P)HX at the expense of ADP, which is converted to AMP. This allows the repair of both epimers of NAD(P)HX, a damaged form of NAD(P)H that is a result of enzymatic or heat-dependent hydration.</text>
</comment>
<evidence type="ECO:0000259" key="20">
    <source>
        <dbReference type="PROSITE" id="PS51383"/>
    </source>
</evidence>
<comment type="similarity">
    <text evidence="4 19">In the C-terminal section; belongs to the NnrD/CARKD family.</text>
</comment>
<dbReference type="CDD" id="cd01171">
    <property type="entry name" value="YXKO-related"/>
    <property type="match status" value="1"/>
</dbReference>
<dbReference type="NCBIfam" id="TIGR00197">
    <property type="entry name" value="yjeF_nterm"/>
    <property type="match status" value="1"/>
</dbReference>
<evidence type="ECO:0000256" key="7">
    <source>
        <dbReference type="ARBA" id="ARBA00022840"/>
    </source>
</evidence>
<gene>
    <name evidence="17" type="primary">nnrD</name>
    <name evidence="18" type="synonym">nnrE</name>
    <name evidence="22" type="ORF">DKG75_04775</name>
</gene>
<dbReference type="PROSITE" id="PS51383">
    <property type="entry name" value="YJEF_C_3"/>
    <property type="match status" value="1"/>
</dbReference>
<evidence type="ECO:0000256" key="4">
    <source>
        <dbReference type="ARBA" id="ARBA00009524"/>
    </source>
</evidence>
<dbReference type="Gene3D" id="3.40.50.10260">
    <property type="entry name" value="YjeF N-terminal domain"/>
    <property type="match status" value="1"/>
</dbReference>
<comment type="cofactor">
    <cofactor evidence="18 19">
        <name>K(+)</name>
        <dbReference type="ChEBI" id="CHEBI:29103"/>
    </cofactor>
    <text evidence="18 19">Binds 1 potassium ion per subunit.</text>
</comment>
<evidence type="ECO:0000256" key="10">
    <source>
        <dbReference type="ARBA" id="ARBA00023027"/>
    </source>
</evidence>
<dbReference type="InterPro" id="IPR000631">
    <property type="entry name" value="CARKD"/>
</dbReference>
<sequence length="486" mass="48935">MAEADRLTIAAGTPGTVLMENAGRAVFHAIVARYRPQTVAVLCGPGNNGGDGWVVARLLRDAGFDVRLASLAPAERLTGDAAAMARRWTGPVQAFTPEVLDGAGLIVDAVFGAGLARAIDGAVVGMIRAVRPGQAVVAVDLPSGISGETGAELGIAFTADLTVTFFRAKPGHWLYPGRARCGRLVVADIGIDAGCLDAIGPRHALNGPDLWGGAFPLLRTDGHKYDRGHTVVLAGGPLNTGAARLAARAALRCGSGLVTTVAGPEAALVVAAHQTACMVAALEGPADFARFLEDGRRNAVVVGPAAGLDEATFAAALAAVSSGAAAVLDADALTVMKGRAGEIFAARRGPLVLTPHDGEFARVFPALADLPSRAARAAAAARDSGAVVVLKGADSCIAAPDGRVAINGNAPPTLATAGSGDVLAGIVAGLMAQRMPAFEAAAAGVWLHGLAAQGAGRGMIADDLVERLPLALQHTENHLLGMGQAG</sequence>
<dbReference type="PIRSF" id="PIRSF017184">
    <property type="entry name" value="Nnr"/>
    <property type="match status" value="1"/>
</dbReference>
<comment type="subunit">
    <text evidence="17">Homotetramer.</text>
</comment>
<evidence type="ECO:0000256" key="5">
    <source>
        <dbReference type="ARBA" id="ARBA00022723"/>
    </source>
</evidence>
<feature type="binding site" evidence="18">
    <location>
        <position position="143"/>
    </location>
    <ligand>
        <name>K(+)</name>
        <dbReference type="ChEBI" id="CHEBI:29103"/>
    </ligand>
</feature>
<feature type="binding site" evidence="17">
    <location>
        <begin position="391"/>
        <end position="395"/>
    </location>
    <ligand>
        <name>AMP</name>
        <dbReference type="ChEBI" id="CHEBI:456215"/>
    </ligand>
</feature>
<dbReference type="OrthoDB" id="9806925at2"/>
<dbReference type="Pfam" id="PF01256">
    <property type="entry name" value="Carb_kinase"/>
    <property type="match status" value="1"/>
</dbReference>
<dbReference type="SUPFAM" id="SSF64153">
    <property type="entry name" value="YjeF N-terminal domain-like"/>
    <property type="match status" value="1"/>
</dbReference>
<evidence type="ECO:0000256" key="14">
    <source>
        <dbReference type="ARBA" id="ARBA00025153"/>
    </source>
</evidence>
<comment type="catalytic activity">
    <reaction evidence="15 17 19">
        <text>(6S)-NADHX + ADP = AMP + phosphate + NADH + H(+)</text>
        <dbReference type="Rhea" id="RHEA:32223"/>
        <dbReference type="ChEBI" id="CHEBI:15378"/>
        <dbReference type="ChEBI" id="CHEBI:43474"/>
        <dbReference type="ChEBI" id="CHEBI:57945"/>
        <dbReference type="ChEBI" id="CHEBI:64074"/>
        <dbReference type="ChEBI" id="CHEBI:456215"/>
        <dbReference type="ChEBI" id="CHEBI:456216"/>
        <dbReference type="EC" id="4.2.1.136"/>
    </reaction>
</comment>
<dbReference type="HAMAP" id="MF_01965">
    <property type="entry name" value="NADHX_dehydratase"/>
    <property type="match status" value="1"/>
</dbReference>
<protein>
    <recommendedName>
        <fullName evidence="19">Bifunctional NAD(P)H-hydrate repair enzyme</fullName>
    </recommendedName>
    <alternativeName>
        <fullName evidence="19">Nicotinamide nucleotide repair protein</fullName>
    </alternativeName>
    <domain>
        <recommendedName>
            <fullName evidence="19">ADP-dependent (S)-NAD(P)H-hydrate dehydratase</fullName>
            <ecNumber evidence="19">4.2.1.136</ecNumber>
        </recommendedName>
        <alternativeName>
            <fullName evidence="19">ADP-dependent NAD(P)HX dehydratase</fullName>
        </alternativeName>
    </domain>
    <domain>
        <recommendedName>
            <fullName evidence="19">NAD(P)H-hydrate epimerase</fullName>
            <ecNumber evidence="19">5.1.99.6</ecNumber>
        </recommendedName>
    </domain>
</protein>
<dbReference type="Pfam" id="PF03853">
    <property type="entry name" value="YjeF_N"/>
    <property type="match status" value="1"/>
</dbReference>
<keyword evidence="13" id="KW-0511">Multifunctional enzyme</keyword>
<dbReference type="GO" id="GO:0046496">
    <property type="term" value="P:nicotinamide nucleotide metabolic process"/>
    <property type="evidence" value="ECO:0007669"/>
    <property type="project" value="UniProtKB-UniRule"/>
</dbReference>
<evidence type="ECO:0000256" key="9">
    <source>
        <dbReference type="ARBA" id="ARBA00022958"/>
    </source>
</evidence>
<dbReference type="GO" id="GO:0046872">
    <property type="term" value="F:metal ion binding"/>
    <property type="evidence" value="ECO:0007669"/>
    <property type="project" value="UniProtKB-UniRule"/>
</dbReference>
<comment type="caution">
    <text evidence="17">Lacks conserved residue(s) required for the propagation of feature annotation.</text>
</comment>
<dbReference type="InterPro" id="IPR004443">
    <property type="entry name" value="YjeF_N_dom"/>
</dbReference>
<feature type="binding site" evidence="17">
    <location>
        <position position="420"/>
    </location>
    <ligand>
        <name>AMP</name>
        <dbReference type="ChEBI" id="CHEBI:456215"/>
    </ligand>
</feature>
<dbReference type="HAMAP" id="MF_01966">
    <property type="entry name" value="NADHX_epimerase"/>
    <property type="match status" value="1"/>
</dbReference>
<dbReference type="InterPro" id="IPR036652">
    <property type="entry name" value="YjeF_N_dom_sf"/>
</dbReference>
<dbReference type="AlphaFoldDB" id="A0A317ECW9"/>
<comment type="similarity">
    <text evidence="18">Belongs to the NnrE/AIBP family.</text>
</comment>
<evidence type="ECO:0000256" key="13">
    <source>
        <dbReference type="ARBA" id="ARBA00023268"/>
    </source>
</evidence>
<keyword evidence="11 18" id="KW-0413">Isomerase</keyword>
<keyword evidence="9 18" id="KW-0630">Potassium</keyword>
<keyword evidence="5 18" id="KW-0479">Metal-binding</keyword>
<comment type="catalytic activity">
    <reaction evidence="2 18 19">
        <text>(6R)-NADPHX = (6S)-NADPHX</text>
        <dbReference type="Rhea" id="RHEA:32227"/>
        <dbReference type="ChEBI" id="CHEBI:64076"/>
        <dbReference type="ChEBI" id="CHEBI:64077"/>
        <dbReference type="EC" id="5.1.99.6"/>
    </reaction>
</comment>
<comment type="function">
    <text evidence="18">Catalyzes the epimerization of the S- and R-forms of NAD(P)HX, a damaged form of NAD(P)H that is a result of enzymatic or heat-dependent hydration. This is a prerequisite for the S-specific NAD(P)H-hydrate dehydratase to allow the repair of both epimers of NAD(P)HX.</text>
</comment>
<dbReference type="EMBL" id="QGLF01000001">
    <property type="protein sequence ID" value="PWR24116.1"/>
    <property type="molecule type" value="Genomic_DNA"/>
</dbReference>
<feature type="binding site" evidence="18">
    <location>
        <position position="140"/>
    </location>
    <ligand>
        <name>(6S)-NADPHX</name>
        <dbReference type="ChEBI" id="CHEBI:64076"/>
    </ligand>
</feature>
<comment type="catalytic activity">
    <reaction evidence="16 17 19">
        <text>(6S)-NADPHX + ADP = AMP + phosphate + NADPH + H(+)</text>
        <dbReference type="Rhea" id="RHEA:32235"/>
        <dbReference type="ChEBI" id="CHEBI:15378"/>
        <dbReference type="ChEBI" id="CHEBI:43474"/>
        <dbReference type="ChEBI" id="CHEBI:57783"/>
        <dbReference type="ChEBI" id="CHEBI:64076"/>
        <dbReference type="ChEBI" id="CHEBI:456215"/>
        <dbReference type="ChEBI" id="CHEBI:456216"/>
        <dbReference type="EC" id="4.2.1.136"/>
    </reaction>
</comment>
<evidence type="ECO:0000256" key="15">
    <source>
        <dbReference type="ARBA" id="ARBA00048238"/>
    </source>
</evidence>
<evidence type="ECO:0000256" key="11">
    <source>
        <dbReference type="ARBA" id="ARBA00023235"/>
    </source>
</evidence>
<organism evidence="22 23">
    <name type="scientific">Zavarzinia compransoris</name>
    <dbReference type="NCBI Taxonomy" id="1264899"/>
    <lineage>
        <taxon>Bacteria</taxon>
        <taxon>Pseudomonadati</taxon>
        <taxon>Pseudomonadota</taxon>
        <taxon>Alphaproteobacteria</taxon>
        <taxon>Rhodospirillales</taxon>
        <taxon>Zavarziniaceae</taxon>
        <taxon>Zavarzinia</taxon>
    </lineage>
</organism>